<dbReference type="EC" id="1.1.1.381" evidence="5"/>
<evidence type="ECO:0000313" key="12">
    <source>
        <dbReference type="Proteomes" id="UP000016608"/>
    </source>
</evidence>
<evidence type="ECO:0000256" key="2">
    <source>
        <dbReference type="ARBA" id="ARBA00023002"/>
    </source>
</evidence>
<dbReference type="InterPro" id="IPR036291">
    <property type="entry name" value="NAD(P)-bd_dom_sf"/>
</dbReference>
<evidence type="ECO:0000256" key="3">
    <source>
        <dbReference type="ARBA" id="ARBA00043812"/>
    </source>
</evidence>
<comment type="caution">
    <text evidence="11">The sequence shown here is derived from an EMBL/GenBank/DDBJ whole genome shotgun (WGS) entry which is preliminary data.</text>
</comment>
<dbReference type="HOGENOM" id="CLU_010194_2_1_9"/>
<comment type="similarity">
    <text evidence="1">Belongs to the short-chain dehydrogenases/reductases (SDR) family.</text>
</comment>
<dbReference type="EMBL" id="AWVJ01000099">
    <property type="protein sequence ID" value="ERK46756.1"/>
    <property type="molecule type" value="Genomic_DNA"/>
</dbReference>
<evidence type="ECO:0000256" key="7">
    <source>
        <dbReference type="ARBA" id="ARBA00044271"/>
    </source>
</evidence>
<dbReference type="InterPro" id="IPR020904">
    <property type="entry name" value="Sc_DH/Rdtase_CS"/>
</dbReference>
<dbReference type="PANTHER" id="PTHR43086">
    <property type="entry name" value="VERY-LONG-CHAIN 3-OXOOACYL-COA REDUCTASE"/>
    <property type="match status" value="1"/>
</dbReference>
<gene>
    <name evidence="11" type="ORF">HMPREF0373_01616</name>
</gene>
<keyword evidence="12" id="KW-1185">Reference proteome</keyword>
<dbReference type="SUPFAM" id="SSF51735">
    <property type="entry name" value="NAD(P)-binding Rossmann-fold domains"/>
    <property type="match status" value="1"/>
</dbReference>
<dbReference type="AlphaFoldDB" id="U2PRK4"/>
<evidence type="ECO:0000256" key="5">
    <source>
        <dbReference type="ARBA" id="ARBA00044059"/>
    </source>
</evidence>
<dbReference type="Pfam" id="PF00106">
    <property type="entry name" value="adh_short"/>
    <property type="match status" value="1"/>
</dbReference>
<organism evidence="11 12">
    <name type="scientific">Eubacterium ramulus ATCC 29099</name>
    <dbReference type="NCBI Taxonomy" id="1256908"/>
    <lineage>
        <taxon>Bacteria</taxon>
        <taxon>Bacillati</taxon>
        <taxon>Bacillota</taxon>
        <taxon>Clostridia</taxon>
        <taxon>Eubacteriales</taxon>
        <taxon>Eubacteriaceae</taxon>
        <taxon>Eubacterium</taxon>
    </lineage>
</organism>
<evidence type="ECO:0000256" key="6">
    <source>
        <dbReference type="ARBA" id="ARBA00044065"/>
    </source>
</evidence>
<accession>U2PRK4</accession>
<comment type="catalytic activity">
    <reaction evidence="10">
        <text>3-hydroxypropanoate + NADP(+) = 3-oxopropanoate + NADPH + H(+)</text>
        <dbReference type="Rhea" id="RHEA:26438"/>
        <dbReference type="ChEBI" id="CHEBI:15378"/>
        <dbReference type="ChEBI" id="CHEBI:16510"/>
        <dbReference type="ChEBI" id="CHEBI:33190"/>
        <dbReference type="ChEBI" id="CHEBI:57783"/>
        <dbReference type="ChEBI" id="CHEBI:58349"/>
        <dbReference type="EC" id="1.1.1.298"/>
    </reaction>
</comment>
<name>U2PRK4_EUBRA</name>
<dbReference type="EC" id="1.1.1.298" evidence="4"/>
<sequence length="287" mass="32151">MEFTFFDSKKTHFGNNPEDLIYMNIAIITGASSGLGREFALQLCHNYAAEIDEIWLLARRKEPLLTLAQEISATGICVGAAMPMDITDKEQMKDFQDKLEIEVPTVKYLINAAGLAKIGGPFTLQPEELTHMIDLNCKAAVHMTAICMPHFTKGSRILQICSTAGFQPMQGLNVYAASKAFLLRYSQALRWELIGKQIYVTAVCPYWIKDTEFISVAKHTDNPKAAHAVHHFPLASKTKSVVRLALLDNKLGLWVSTPGPVCFVHRLFCKIMPPVVAMGWWELIRRI</sequence>
<dbReference type="Gene3D" id="3.40.50.720">
    <property type="entry name" value="NAD(P)-binding Rossmann-like Domain"/>
    <property type="match status" value="1"/>
</dbReference>
<dbReference type="PANTHER" id="PTHR43086:SF3">
    <property type="entry name" value="NADP-DEPENDENT 3-HYDROXY ACID DEHYDROGENASE YDFG"/>
    <property type="match status" value="1"/>
</dbReference>
<evidence type="ECO:0000256" key="9">
    <source>
        <dbReference type="ARBA" id="ARBA00045650"/>
    </source>
</evidence>
<comment type="catalytic activity">
    <reaction evidence="3">
        <text>L-allo-threonine + NADP(+) = aminoacetone + CO2 + NADPH</text>
        <dbReference type="Rhea" id="RHEA:43524"/>
        <dbReference type="ChEBI" id="CHEBI:16526"/>
        <dbReference type="ChEBI" id="CHEBI:57783"/>
        <dbReference type="ChEBI" id="CHEBI:58320"/>
        <dbReference type="ChEBI" id="CHEBI:58349"/>
        <dbReference type="ChEBI" id="CHEBI:58585"/>
        <dbReference type="EC" id="1.1.1.381"/>
    </reaction>
</comment>
<dbReference type="GO" id="GO:0035527">
    <property type="term" value="F:3-hydroxypropionate dehydrogenase (NADP+) activity"/>
    <property type="evidence" value="ECO:0007669"/>
    <property type="project" value="UniProtKB-EC"/>
</dbReference>
<dbReference type="PROSITE" id="PS00061">
    <property type="entry name" value="ADH_SHORT"/>
    <property type="match status" value="1"/>
</dbReference>
<dbReference type="PRINTS" id="PR00081">
    <property type="entry name" value="GDHRDH"/>
</dbReference>
<comment type="function">
    <text evidence="9">NADP-dependent dehydrogenase with broad substrate specificity acting on 3-hydroxy acids. Catalyzes the NADP-dependent oxidation of L-allo-threonine to L-2-amino-3-keto-butyrate, which is spontaneously decarboxylated into aminoacetone. Also acts on D-threonine, L-serine, D-serine, D-3-hydroxyisobutyrate, L-3-hydroxyisobutyrate, D-glycerate and L-glycerate. Able to catalyze the reduction of the malonic semialdehyde to 3-hydroxypropionic acid. YdfG is apparently supplementing RutE, the presumed malonic semialdehyde reductase involved in pyrimidine degradation since both are able to detoxify malonic semialdehyde.</text>
</comment>
<dbReference type="Proteomes" id="UP000016608">
    <property type="component" value="Unassembled WGS sequence"/>
</dbReference>
<reference evidence="11 12" key="1">
    <citation type="submission" date="2013-06" db="EMBL/GenBank/DDBJ databases">
        <authorList>
            <person name="Weinstock G."/>
            <person name="Sodergren E."/>
            <person name="Lobos E.A."/>
            <person name="Fulton L."/>
            <person name="Fulton R."/>
            <person name="Courtney L."/>
            <person name="Fronick C."/>
            <person name="O'Laughlin M."/>
            <person name="Godfrey J."/>
            <person name="Wilson R.M."/>
            <person name="Miner T."/>
            <person name="Farmer C."/>
            <person name="Delehaunty K."/>
            <person name="Cordes M."/>
            <person name="Minx P."/>
            <person name="Tomlinson C."/>
            <person name="Chen J."/>
            <person name="Wollam A."/>
            <person name="Pepin K.H."/>
            <person name="Bhonagiri V."/>
            <person name="Zhang X."/>
            <person name="Warren W."/>
            <person name="Mitreva M."/>
            <person name="Mardis E.R."/>
            <person name="Wilson R.K."/>
        </authorList>
    </citation>
    <scope>NUCLEOTIDE SEQUENCE [LARGE SCALE GENOMIC DNA]</scope>
    <source>
        <strain evidence="11 12">ATCC 29099</strain>
    </source>
</reference>
<evidence type="ECO:0000256" key="4">
    <source>
        <dbReference type="ARBA" id="ARBA00044050"/>
    </source>
</evidence>
<proteinExistence type="inferred from homology"/>
<dbReference type="eggNOG" id="COG0300">
    <property type="taxonomic scope" value="Bacteria"/>
</dbReference>
<evidence type="ECO:0000256" key="8">
    <source>
        <dbReference type="ARBA" id="ARBA00044349"/>
    </source>
</evidence>
<evidence type="ECO:0000256" key="1">
    <source>
        <dbReference type="ARBA" id="ARBA00006484"/>
    </source>
</evidence>
<protein>
    <recommendedName>
        <fullName evidence="6">NADP-dependent 3-hydroxy acid dehydrogenase YdfG</fullName>
        <ecNumber evidence="4">1.1.1.298</ecNumber>
        <ecNumber evidence="5">1.1.1.381</ecNumber>
    </recommendedName>
    <alternativeName>
        <fullName evidence="8">L-allo-threonine dehydrogenase</fullName>
    </alternativeName>
    <alternativeName>
        <fullName evidence="7">Malonic semialdehyde reductase</fullName>
    </alternativeName>
</protein>
<dbReference type="InterPro" id="IPR002347">
    <property type="entry name" value="SDR_fam"/>
</dbReference>
<evidence type="ECO:0000256" key="10">
    <source>
        <dbReference type="ARBA" id="ARBA00047274"/>
    </source>
</evidence>
<evidence type="ECO:0000313" key="11">
    <source>
        <dbReference type="EMBL" id="ERK46756.1"/>
    </source>
</evidence>
<keyword evidence="2" id="KW-0560">Oxidoreductase</keyword>
<dbReference type="CDD" id="cd05233">
    <property type="entry name" value="SDR_c"/>
    <property type="match status" value="1"/>
</dbReference>
<dbReference type="PATRIC" id="fig|1256908.3.peg.1498"/>